<keyword evidence="2" id="KW-1185">Reference proteome</keyword>
<dbReference type="OrthoDB" id="980241at2"/>
<accession>A0A150X9G9</accession>
<evidence type="ECO:0000313" key="1">
    <source>
        <dbReference type="EMBL" id="KYG75302.1"/>
    </source>
</evidence>
<dbReference type="InterPro" id="IPR009380">
    <property type="entry name" value="DUF1036"/>
</dbReference>
<organism evidence="1 2">
    <name type="scientific">Roseivirga spongicola</name>
    <dbReference type="NCBI Taxonomy" id="333140"/>
    <lineage>
        <taxon>Bacteria</taxon>
        <taxon>Pseudomonadati</taxon>
        <taxon>Bacteroidota</taxon>
        <taxon>Cytophagia</taxon>
        <taxon>Cytophagales</taxon>
        <taxon>Roseivirgaceae</taxon>
        <taxon>Roseivirga</taxon>
    </lineage>
</organism>
<name>A0A150X9G9_9BACT</name>
<protein>
    <submittedName>
        <fullName evidence="1">Uncharacterized protein</fullName>
    </submittedName>
</protein>
<sequence>MKTLAVYALVLGTGVMSLLSLSESKEDHTAEFPSLELSSLLELNSNELPSLPSATPHSEVRKKEYHIYFENRAEEPLEVAIRYKDYNGDWQTEGFVTLKSGEKRHMGVSDQKTYFYYAENQHKWKKRKWAGKYSFPVNEAASNKLRFVKQDIWECYDTKMCNTFAVFR</sequence>
<proteinExistence type="predicted"/>
<dbReference type="AlphaFoldDB" id="A0A150X9G9"/>
<dbReference type="RefSeq" id="WP_068221304.1">
    <property type="nucleotide sequence ID" value="NZ_CP139724.1"/>
</dbReference>
<dbReference type="Proteomes" id="UP000075606">
    <property type="component" value="Unassembled WGS sequence"/>
</dbReference>
<comment type="caution">
    <text evidence="1">The sequence shown here is derived from an EMBL/GenBank/DDBJ whole genome shotgun (WGS) entry which is preliminary data.</text>
</comment>
<reference evidence="1 2" key="1">
    <citation type="submission" date="2016-01" db="EMBL/GenBank/DDBJ databases">
        <title>Genome sequencing of Roseivirga spongicola UST030701-084.</title>
        <authorList>
            <person name="Selvaratnam C."/>
            <person name="Thevarajoo S."/>
            <person name="Goh K.M."/>
            <person name="Ee R."/>
            <person name="Chan K.-G."/>
            <person name="Chong C.S."/>
        </authorList>
    </citation>
    <scope>NUCLEOTIDE SEQUENCE [LARGE SCALE GENOMIC DNA]</scope>
    <source>
        <strain evidence="1 2">UST030701-084</strain>
    </source>
</reference>
<dbReference type="Pfam" id="PF06282">
    <property type="entry name" value="DUF1036"/>
    <property type="match status" value="1"/>
</dbReference>
<evidence type="ECO:0000313" key="2">
    <source>
        <dbReference type="Proteomes" id="UP000075606"/>
    </source>
</evidence>
<dbReference type="EMBL" id="LRPC01000023">
    <property type="protein sequence ID" value="KYG75302.1"/>
    <property type="molecule type" value="Genomic_DNA"/>
</dbReference>
<dbReference type="STRING" id="333140.AWW68_10905"/>
<gene>
    <name evidence="1" type="ORF">AWW68_10905</name>
</gene>